<accession>A0A6J1GIA4</accession>
<dbReference type="InterPro" id="IPR001087">
    <property type="entry name" value="GDSL"/>
</dbReference>
<dbReference type="FunFam" id="3.40.50.1110:FF:000003">
    <property type="entry name" value="GDSL esterase/lipase APG"/>
    <property type="match status" value="1"/>
</dbReference>
<dbReference type="SUPFAM" id="SSF52266">
    <property type="entry name" value="SGNH hydrolase"/>
    <property type="match status" value="1"/>
</dbReference>
<dbReference type="Proteomes" id="UP000504609">
    <property type="component" value="Unplaced"/>
</dbReference>
<dbReference type="PANTHER" id="PTHR45642">
    <property type="entry name" value="GDSL ESTERASE/LIPASE EXL3"/>
    <property type="match status" value="1"/>
</dbReference>
<dbReference type="Gene3D" id="3.40.50.1110">
    <property type="entry name" value="SGNH hydrolase"/>
    <property type="match status" value="1"/>
</dbReference>
<dbReference type="PANTHER" id="PTHR45642:SF135">
    <property type="entry name" value="GDSL ESTERASE_LIPASE EXL2"/>
    <property type="match status" value="1"/>
</dbReference>
<gene>
    <name evidence="4" type="primary">LOC111454458</name>
</gene>
<feature type="signal peptide" evidence="2">
    <location>
        <begin position="1"/>
        <end position="21"/>
    </location>
</feature>
<dbReference type="InterPro" id="IPR008265">
    <property type="entry name" value="Lipase_GDSL_AS"/>
</dbReference>
<dbReference type="PROSITE" id="PS01098">
    <property type="entry name" value="LIPASE_GDSL_SER"/>
    <property type="match status" value="1"/>
</dbReference>
<dbReference type="GeneID" id="111454458"/>
<protein>
    <submittedName>
        <fullName evidence="4">GDSL esterase/lipase EXL3-like</fullName>
    </submittedName>
</protein>
<dbReference type="AlphaFoldDB" id="A0A6J1GIA4"/>
<dbReference type="CDD" id="cd01837">
    <property type="entry name" value="SGNH_plant_lipase_like"/>
    <property type="match status" value="1"/>
</dbReference>
<dbReference type="InterPro" id="IPR035669">
    <property type="entry name" value="SGNH_plant_lipase-like"/>
</dbReference>
<dbReference type="KEGG" id="cmos:111454458"/>
<proteinExistence type="inferred from homology"/>
<dbReference type="InterPro" id="IPR036514">
    <property type="entry name" value="SGNH_hydro_sf"/>
</dbReference>
<sequence length="354" mass="39019">MPLLHFTIAVKLFLCLQLASATINIPPGYSVPAVFVFGDSVVDTGNNNNLITQAKCNYPPYGRDFLGQQATGRFSNGRVPSDLLVDALGIKEFLPPYANPSLRPEDLITGVNFASGGAGFDPLTSRLAPAISLEDQLGMFREYSKKLEELVGVARAKFIIANGLFMVVAGSNDIANTFYLARIRQIHFNINSYTDFMARYASAFAKELYATGGRRIGFFGAPPLGCVPSQRTLAGGIERVCVNEYNAAAELFNGKLHIALNQLQTSLPNSKLIYVDIYNPLLDVIQNYRKYGFDVADRGCCGSGKIEVTFLCNKFVKTCNDPNKFVFWDSFHPTEATYSYLVAPIIQKYISKFL</sequence>
<dbReference type="Pfam" id="PF00657">
    <property type="entry name" value="Lipase_GDSL"/>
    <property type="match status" value="1"/>
</dbReference>
<name>A0A6J1GIA4_CUCMO</name>
<evidence type="ECO:0000256" key="2">
    <source>
        <dbReference type="SAM" id="SignalP"/>
    </source>
</evidence>
<organism evidence="3 4">
    <name type="scientific">Cucurbita moschata</name>
    <name type="common">Winter crookneck squash</name>
    <name type="synonym">Cucurbita pepo var. moschata</name>
    <dbReference type="NCBI Taxonomy" id="3662"/>
    <lineage>
        <taxon>Eukaryota</taxon>
        <taxon>Viridiplantae</taxon>
        <taxon>Streptophyta</taxon>
        <taxon>Embryophyta</taxon>
        <taxon>Tracheophyta</taxon>
        <taxon>Spermatophyta</taxon>
        <taxon>Magnoliopsida</taxon>
        <taxon>eudicotyledons</taxon>
        <taxon>Gunneridae</taxon>
        <taxon>Pentapetalae</taxon>
        <taxon>rosids</taxon>
        <taxon>fabids</taxon>
        <taxon>Cucurbitales</taxon>
        <taxon>Cucurbitaceae</taxon>
        <taxon>Cucurbiteae</taxon>
        <taxon>Cucurbita</taxon>
    </lineage>
</organism>
<reference evidence="4" key="1">
    <citation type="submission" date="2025-08" db="UniProtKB">
        <authorList>
            <consortium name="RefSeq"/>
        </authorList>
    </citation>
    <scope>IDENTIFICATION</scope>
    <source>
        <tissue evidence="4">Young leaves</tissue>
    </source>
</reference>
<keyword evidence="2" id="KW-0732">Signal</keyword>
<dbReference type="InterPro" id="IPR050592">
    <property type="entry name" value="GDSL_lipolytic_enzyme"/>
</dbReference>
<feature type="chain" id="PRO_5027077789" evidence="2">
    <location>
        <begin position="22"/>
        <end position="354"/>
    </location>
</feature>
<evidence type="ECO:0000313" key="3">
    <source>
        <dbReference type="Proteomes" id="UP000504609"/>
    </source>
</evidence>
<comment type="similarity">
    <text evidence="1">Belongs to the 'GDSL' lipolytic enzyme family.</text>
</comment>
<keyword evidence="3" id="KW-1185">Reference proteome</keyword>
<dbReference type="GO" id="GO:0005576">
    <property type="term" value="C:extracellular region"/>
    <property type="evidence" value="ECO:0007669"/>
    <property type="project" value="TreeGrafter"/>
</dbReference>
<evidence type="ECO:0000313" key="4">
    <source>
        <dbReference type="RefSeq" id="XP_022951716.1"/>
    </source>
</evidence>
<dbReference type="RefSeq" id="XP_022951716.1">
    <property type="nucleotide sequence ID" value="XM_023095948.1"/>
</dbReference>
<dbReference type="GO" id="GO:0006629">
    <property type="term" value="P:lipid metabolic process"/>
    <property type="evidence" value="ECO:0007669"/>
    <property type="project" value="InterPro"/>
</dbReference>
<evidence type="ECO:0000256" key="1">
    <source>
        <dbReference type="ARBA" id="ARBA00008668"/>
    </source>
</evidence>
<dbReference type="GO" id="GO:0016298">
    <property type="term" value="F:lipase activity"/>
    <property type="evidence" value="ECO:0007669"/>
    <property type="project" value="InterPro"/>
</dbReference>